<dbReference type="InterPro" id="IPR001753">
    <property type="entry name" value="Enoyl-CoA_hydra/iso"/>
</dbReference>
<sequence>MQTTDTKDSTVMTDIQNHNKILVERSGPIGRIVINNEAKRNAMSLDMWQAIPAAVKSLDDDFDIHVIVITGAGSKAFVSGADIGEFDTVRKDTASATRYDDINSDCYRAVRNANKPTIALIKGFCMGGGFGLAAACDLRLSNANGKFGIPAGKLGVGYPTNAIADIVNLVGSANAKELYLTARVYGAQDAQKLGFLNAIFDDETFDEAAEDYCKTVATLAPMSAQYHKAAINSAIGQSDSLSMNELKSMANACFDSQDYAEGRNAFAEKRKPVFIGK</sequence>
<protein>
    <submittedName>
        <fullName evidence="3">Enoyl-CoA hydratase</fullName>
        <ecNumber evidence="3">4.2.1.17</ecNumber>
    </submittedName>
</protein>
<dbReference type="PANTHER" id="PTHR11941">
    <property type="entry name" value="ENOYL-COA HYDRATASE-RELATED"/>
    <property type="match status" value="1"/>
</dbReference>
<dbReference type="InterPro" id="IPR014748">
    <property type="entry name" value="Enoyl-CoA_hydra_C"/>
</dbReference>
<keyword evidence="2 3" id="KW-0456">Lyase</keyword>
<name>A0A2N5XWD0_9HYPH</name>
<accession>A0A2N5XWD0</accession>
<reference evidence="3 4" key="1">
    <citation type="submission" date="2018-01" db="EMBL/GenBank/DDBJ databases">
        <title>The draft genome sequence of Cohaesibacter sp. H1304.</title>
        <authorList>
            <person name="Wang N.-N."/>
            <person name="Du Z.-J."/>
        </authorList>
    </citation>
    <scope>NUCLEOTIDE SEQUENCE [LARGE SCALE GENOMIC DNA]</scope>
    <source>
        <strain evidence="3 4">H1304</strain>
    </source>
</reference>
<evidence type="ECO:0000256" key="1">
    <source>
        <dbReference type="ARBA" id="ARBA00005254"/>
    </source>
</evidence>
<evidence type="ECO:0000256" key="2">
    <source>
        <dbReference type="ARBA" id="ARBA00023239"/>
    </source>
</evidence>
<dbReference type="GO" id="GO:0006635">
    <property type="term" value="P:fatty acid beta-oxidation"/>
    <property type="evidence" value="ECO:0007669"/>
    <property type="project" value="TreeGrafter"/>
</dbReference>
<proteinExistence type="inferred from homology"/>
<comment type="similarity">
    <text evidence="1">Belongs to the enoyl-CoA hydratase/isomerase family.</text>
</comment>
<dbReference type="AlphaFoldDB" id="A0A2N5XWD0"/>
<evidence type="ECO:0000313" key="4">
    <source>
        <dbReference type="Proteomes" id="UP000234881"/>
    </source>
</evidence>
<dbReference type="Proteomes" id="UP000234881">
    <property type="component" value="Unassembled WGS sequence"/>
</dbReference>
<dbReference type="CDD" id="cd06558">
    <property type="entry name" value="crotonase-like"/>
    <property type="match status" value="1"/>
</dbReference>
<comment type="caution">
    <text evidence="3">The sequence shown here is derived from an EMBL/GenBank/DDBJ whole genome shotgun (WGS) entry which is preliminary data.</text>
</comment>
<dbReference type="GO" id="GO:0004300">
    <property type="term" value="F:enoyl-CoA hydratase activity"/>
    <property type="evidence" value="ECO:0007669"/>
    <property type="project" value="UniProtKB-EC"/>
</dbReference>
<dbReference type="Gene3D" id="3.90.226.10">
    <property type="entry name" value="2-enoyl-CoA Hydratase, Chain A, domain 1"/>
    <property type="match status" value="1"/>
</dbReference>
<dbReference type="EC" id="4.2.1.17" evidence="3"/>
<dbReference type="NCBIfam" id="NF004781">
    <property type="entry name" value="PRK06127.1"/>
    <property type="match status" value="1"/>
</dbReference>
<evidence type="ECO:0000313" key="3">
    <source>
        <dbReference type="EMBL" id="PLW78725.1"/>
    </source>
</evidence>
<dbReference type="SUPFAM" id="SSF52096">
    <property type="entry name" value="ClpP/crotonase"/>
    <property type="match status" value="1"/>
</dbReference>
<dbReference type="EMBL" id="PKUQ01000001">
    <property type="protein sequence ID" value="PLW78725.1"/>
    <property type="molecule type" value="Genomic_DNA"/>
</dbReference>
<dbReference type="Gene3D" id="1.10.12.10">
    <property type="entry name" value="Lyase 2-enoyl-coa Hydratase, Chain A, domain 2"/>
    <property type="match status" value="1"/>
</dbReference>
<organism evidence="3 4">
    <name type="scientific">Cohaesibacter celericrescens</name>
    <dbReference type="NCBI Taxonomy" id="2067669"/>
    <lineage>
        <taxon>Bacteria</taxon>
        <taxon>Pseudomonadati</taxon>
        <taxon>Pseudomonadota</taxon>
        <taxon>Alphaproteobacteria</taxon>
        <taxon>Hyphomicrobiales</taxon>
        <taxon>Cohaesibacteraceae</taxon>
    </lineage>
</organism>
<dbReference type="InterPro" id="IPR029045">
    <property type="entry name" value="ClpP/crotonase-like_dom_sf"/>
</dbReference>
<dbReference type="PANTHER" id="PTHR11941:SF54">
    <property type="entry name" value="ENOYL-COA HYDRATASE, MITOCHONDRIAL"/>
    <property type="match status" value="1"/>
</dbReference>
<dbReference type="Pfam" id="PF00378">
    <property type="entry name" value="ECH_1"/>
    <property type="match status" value="1"/>
</dbReference>
<gene>
    <name evidence="3" type="ORF">C0081_00295</name>
</gene>
<keyword evidence="4" id="KW-1185">Reference proteome</keyword>